<gene>
    <name evidence="1" type="ORF">PHYPA_020297</name>
</gene>
<sequence length="53" mass="5478">MCGNCDATAIRVLCIVARCASVGSDPIFMVLVFLGLYGVVSGTEEVIVVAEGK</sequence>
<reference evidence="2" key="3">
    <citation type="submission" date="2020-12" db="UniProtKB">
        <authorList>
            <consortium name="EnsemblPlants"/>
        </authorList>
    </citation>
    <scope>IDENTIFICATION</scope>
</reference>
<keyword evidence="3" id="KW-1185">Reference proteome</keyword>
<evidence type="ECO:0000313" key="2">
    <source>
        <dbReference type="EnsemblPlants" id="PAC:32985308.CDS.1"/>
    </source>
</evidence>
<dbReference type="Gramene" id="Pp3c16_1120V3.1">
    <property type="protein sequence ID" value="PAC:32985308.CDS.1"/>
    <property type="gene ID" value="Pp3c16_1120"/>
</dbReference>
<accession>A0A2K1J6N5</accession>
<organism evidence="1">
    <name type="scientific">Physcomitrium patens</name>
    <name type="common">Spreading-leaved earth moss</name>
    <name type="synonym">Physcomitrella patens</name>
    <dbReference type="NCBI Taxonomy" id="3218"/>
    <lineage>
        <taxon>Eukaryota</taxon>
        <taxon>Viridiplantae</taxon>
        <taxon>Streptophyta</taxon>
        <taxon>Embryophyta</taxon>
        <taxon>Bryophyta</taxon>
        <taxon>Bryophytina</taxon>
        <taxon>Bryopsida</taxon>
        <taxon>Funariidae</taxon>
        <taxon>Funariales</taxon>
        <taxon>Funariaceae</taxon>
        <taxon>Physcomitrium</taxon>
    </lineage>
</organism>
<proteinExistence type="predicted"/>
<dbReference type="EnsemblPlants" id="Pp3c16_1120V3.1">
    <property type="protein sequence ID" value="PAC:32985308.CDS.1"/>
    <property type="gene ID" value="Pp3c16_1120"/>
</dbReference>
<evidence type="ECO:0000313" key="3">
    <source>
        <dbReference type="Proteomes" id="UP000006727"/>
    </source>
</evidence>
<dbReference type="InParanoid" id="A0A2K1J6N5"/>
<reference evidence="1 3" key="2">
    <citation type="journal article" date="2018" name="Plant J.">
        <title>The Physcomitrella patens chromosome-scale assembly reveals moss genome structure and evolution.</title>
        <authorList>
            <person name="Lang D."/>
            <person name="Ullrich K.K."/>
            <person name="Murat F."/>
            <person name="Fuchs J."/>
            <person name="Jenkins J."/>
            <person name="Haas F.B."/>
            <person name="Piednoel M."/>
            <person name="Gundlach H."/>
            <person name="Van Bel M."/>
            <person name="Meyberg R."/>
            <person name="Vives C."/>
            <person name="Morata J."/>
            <person name="Symeonidi A."/>
            <person name="Hiss M."/>
            <person name="Muchero W."/>
            <person name="Kamisugi Y."/>
            <person name="Saleh O."/>
            <person name="Blanc G."/>
            <person name="Decker E.L."/>
            <person name="van Gessel N."/>
            <person name="Grimwood J."/>
            <person name="Hayes R.D."/>
            <person name="Graham S.W."/>
            <person name="Gunter L.E."/>
            <person name="McDaniel S.F."/>
            <person name="Hoernstein S.N.W."/>
            <person name="Larsson A."/>
            <person name="Li F.W."/>
            <person name="Perroud P.F."/>
            <person name="Phillips J."/>
            <person name="Ranjan P."/>
            <person name="Rokshar D.S."/>
            <person name="Rothfels C.J."/>
            <person name="Schneider L."/>
            <person name="Shu S."/>
            <person name="Stevenson D.W."/>
            <person name="Thummler F."/>
            <person name="Tillich M."/>
            <person name="Villarreal Aguilar J.C."/>
            <person name="Widiez T."/>
            <person name="Wong G.K."/>
            <person name="Wymore A."/>
            <person name="Zhang Y."/>
            <person name="Zimmer A.D."/>
            <person name="Quatrano R.S."/>
            <person name="Mayer K.F.X."/>
            <person name="Goodstein D."/>
            <person name="Casacuberta J.M."/>
            <person name="Vandepoele K."/>
            <person name="Reski R."/>
            <person name="Cuming A.C."/>
            <person name="Tuskan G.A."/>
            <person name="Maumus F."/>
            <person name="Salse J."/>
            <person name="Schmutz J."/>
            <person name="Rensing S.A."/>
        </authorList>
    </citation>
    <scope>NUCLEOTIDE SEQUENCE [LARGE SCALE GENOMIC DNA]</scope>
    <source>
        <strain evidence="2 3">cv. Gransden 2004</strain>
    </source>
</reference>
<dbReference type="PaxDb" id="3218-PP1S144_101V6.1"/>
<dbReference type="AlphaFoldDB" id="A0A2K1J6N5"/>
<name>A0A2K1J6N5_PHYPA</name>
<evidence type="ECO:0000313" key="1">
    <source>
        <dbReference type="EMBL" id="PNR37190.1"/>
    </source>
</evidence>
<reference evidence="1 3" key="1">
    <citation type="journal article" date="2008" name="Science">
        <title>The Physcomitrella genome reveals evolutionary insights into the conquest of land by plants.</title>
        <authorList>
            <person name="Rensing S."/>
            <person name="Lang D."/>
            <person name="Zimmer A."/>
            <person name="Terry A."/>
            <person name="Salamov A."/>
            <person name="Shapiro H."/>
            <person name="Nishiyama T."/>
            <person name="Perroud P.-F."/>
            <person name="Lindquist E."/>
            <person name="Kamisugi Y."/>
            <person name="Tanahashi T."/>
            <person name="Sakakibara K."/>
            <person name="Fujita T."/>
            <person name="Oishi K."/>
            <person name="Shin-I T."/>
            <person name="Kuroki Y."/>
            <person name="Toyoda A."/>
            <person name="Suzuki Y."/>
            <person name="Hashimoto A."/>
            <person name="Yamaguchi K."/>
            <person name="Sugano A."/>
            <person name="Kohara Y."/>
            <person name="Fujiyama A."/>
            <person name="Anterola A."/>
            <person name="Aoki S."/>
            <person name="Ashton N."/>
            <person name="Barbazuk W.B."/>
            <person name="Barker E."/>
            <person name="Bennetzen J."/>
            <person name="Bezanilla M."/>
            <person name="Blankenship R."/>
            <person name="Cho S.H."/>
            <person name="Dutcher S."/>
            <person name="Estelle M."/>
            <person name="Fawcett J.A."/>
            <person name="Gundlach H."/>
            <person name="Hanada K."/>
            <person name="Heyl A."/>
            <person name="Hicks K.A."/>
            <person name="Hugh J."/>
            <person name="Lohr M."/>
            <person name="Mayer K."/>
            <person name="Melkozernov A."/>
            <person name="Murata T."/>
            <person name="Nelson D."/>
            <person name="Pils B."/>
            <person name="Prigge M."/>
            <person name="Reiss B."/>
            <person name="Renner T."/>
            <person name="Rombauts S."/>
            <person name="Rushton P."/>
            <person name="Sanderfoot A."/>
            <person name="Schween G."/>
            <person name="Shiu S.-H."/>
            <person name="Stueber K."/>
            <person name="Theodoulou F.L."/>
            <person name="Tu H."/>
            <person name="Van de Peer Y."/>
            <person name="Verrier P.J."/>
            <person name="Waters E."/>
            <person name="Wood A."/>
            <person name="Yang L."/>
            <person name="Cove D."/>
            <person name="Cuming A."/>
            <person name="Hasebe M."/>
            <person name="Lucas S."/>
            <person name="Mishler D.B."/>
            <person name="Reski R."/>
            <person name="Grigoriev I."/>
            <person name="Quatrano R.S."/>
            <person name="Boore J.L."/>
        </authorList>
    </citation>
    <scope>NUCLEOTIDE SEQUENCE [LARGE SCALE GENOMIC DNA]</scope>
    <source>
        <strain evidence="2 3">cv. Gransden 2004</strain>
    </source>
</reference>
<dbReference type="EMBL" id="ABEU02000016">
    <property type="protein sequence ID" value="PNR37190.1"/>
    <property type="molecule type" value="Genomic_DNA"/>
</dbReference>
<protein>
    <submittedName>
        <fullName evidence="1 2">Uncharacterized protein</fullName>
    </submittedName>
</protein>
<dbReference type="Proteomes" id="UP000006727">
    <property type="component" value="Chromosome 16"/>
</dbReference>